<evidence type="ECO:0000313" key="3">
    <source>
        <dbReference type="Proteomes" id="UP000257109"/>
    </source>
</evidence>
<dbReference type="OrthoDB" id="1747743at2759"/>
<feature type="region of interest" description="Disordered" evidence="1">
    <location>
        <begin position="74"/>
        <end position="125"/>
    </location>
</feature>
<dbReference type="Proteomes" id="UP000257109">
    <property type="component" value="Unassembled WGS sequence"/>
</dbReference>
<comment type="caution">
    <text evidence="2">The sequence shown here is derived from an EMBL/GenBank/DDBJ whole genome shotgun (WGS) entry which is preliminary data.</text>
</comment>
<proteinExistence type="predicted"/>
<dbReference type="PANTHER" id="PTHR35046">
    <property type="entry name" value="ZINC KNUCKLE (CCHC-TYPE) FAMILY PROTEIN"/>
    <property type="match status" value="1"/>
</dbReference>
<protein>
    <recommendedName>
        <fullName evidence="4">Retrotransposon gag domain-containing protein</fullName>
    </recommendedName>
</protein>
<feature type="compositionally biased region" description="Basic and acidic residues" evidence="1">
    <location>
        <begin position="89"/>
        <end position="101"/>
    </location>
</feature>
<keyword evidence="3" id="KW-1185">Reference proteome</keyword>
<dbReference type="AlphaFoldDB" id="A0A371HJU4"/>
<name>A0A371HJU4_MUCPR</name>
<dbReference type="CDD" id="cd00303">
    <property type="entry name" value="retropepsin_like"/>
    <property type="match status" value="1"/>
</dbReference>
<accession>A0A371HJU4</accession>
<feature type="non-terminal residue" evidence="2">
    <location>
        <position position="1"/>
    </location>
</feature>
<organism evidence="2 3">
    <name type="scientific">Mucuna pruriens</name>
    <name type="common">Velvet bean</name>
    <name type="synonym">Dolichos pruriens</name>
    <dbReference type="NCBI Taxonomy" id="157652"/>
    <lineage>
        <taxon>Eukaryota</taxon>
        <taxon>Viridiplantae</taxon>
        <taxon>Streptophyta</taxon>
        <taxon>Embryophyta</taxon>
        <taxon>Tracheophyta</taxon>
        <taxon>Spermatophyta</taxon>
        <taxon>Magnoliopsida</taxon>
        <taxon>eudicotyledons</taxon>
        <taxon>Gunneridae</taxon>
        <taxon>Pentapetalae</taxon>
        <taxon>rosids</taxon>
        <taxon>fabids</taxon>
        <taxon>Fabales</taxon>
        <taxon>Fabaceae</taxon>
        <taxon>Papilionoideae</taxon>
        <taxon>50 kb inversion clade</taxon>
        <taxon>NPAAA clade</taxon>
        <taxon>indigoferoid/millettioid clade</taxon>
        <taxon>Phaseoleae</taxon>
        <taxon>Mucuna</taxon>
    </lineage>
</organism>
<sequence length="277" mass="31955">MQVLEDIRKGEKDPCEDLIALKRLIRNRLYQGSRSVEVYHKEMEMDLIRAQIGESEEDTLARFLHGINRECKMRKSASRNTYSGTSRWKGKEREKEKARREKSPKKGSKPLMAKKKSLLPPTPMAPSTSSIKRVMIVKDNGEVESESSIGEVSTSSEATCLNDDSYYEEDFLIMRRCLILENLSSMIIYGGCCVNITCERLVKKLALPTIVHPKSYRLQWISEKREFIVDKKVVVMFILGGYEDRVVCDVVPMEAIHLLLRRPWKSNKEVIHDRVTN</sequence>
<evidence type="ECO:0000313" key="2">
    <source>
        <dbReference type="EMBL" id="RDY03030.1"/>
    </source>
</evidence>
<evidence type="ECO:0008006" key="4">
    <source>
        <dbReference type="Google" id="ProtNLM"/>
    </source>
</evidence>
<gene>
    <name evidence="2" type="ORF">CR513_13433</name>
</gene>
<feature type="compositionally biased region" description="Basic residues" evidence="1">
    <location>
        <begin position="102"/>
        <end position="117"/>
    </location>
</feature>
<reference evidence="2" key="1">
    <citation type="submission" date="2018-05" db="EMBL/GenBank/DDBJ databases">
        <title>Draft genome of Mucuna pruriens seed.</title>
        <authorList>
            <person name="Nnadi N.E."/>
            <person name="Vos R."/>
            <person name="Hasami M.H."/>
            <person name="Devisetty U.K."/>
            <person name="Aguiy J.C."/>
        </authorList>
    </citation>
    <scope>NUCLEOTIDE SEQUENCE [LARGE SCALE GENOMIC DNA]</scope>
    <source>
        <strain evidence="2">JCA_2017</strain>
    </source>
</reference>
<evidence type="ECO:0000256" key="1">
    <source>
        <dbReference type="SAM" id="MobiDB-lite"/>
    </source>
</evidence>
<dbReference type="PANTHER" id="PTHR35046:SF9">
    <property type="entry name" value="RNA-DIRECTED DNA POLYMERASE"/>
    <property type="match status" value="1"/>
</dbReference>
<dbReference type="EMBL" id="QJKJ01002402">
    <property type="protein sequence ID" value="RDY03030.1"/>
    <property type="molecule type" value="Genomic_DNA"/>
</dbReference>